<dbReference type="Proteomes" id="UP000030711">
    <property type="component" value="Chromosome 5"/>
</dbReference>
<evidence type="ECO:0000313" key="1">
    <source>
        <dbReference type="EMBL" id="KAK3430928.1"/>
    </source>
</evidence>
<keyword evidence="2" id="KW-1185">Reference proteome</keyword>
<protein>
    <submittedName>
        <fullName evidence="1">Uncharacterized protein</fullName>
    </submittedName>
</protein>
<comment type="caution">
    <text evidence="1">The sequence shown here is derived from an EMBL/GenBank/DDBJ whole genome shotgun (WGS) entry which is preliminary data.</text>
</comment>
<sequence length="182" mass="19835">MPGLGALLLDETESSSEFVWCKSCNVEHIMHQPGFPRSATRNSARLRKSSSERSRTWRPTAPVRPWIVTKYGHLGGRPLALGVPMSPWSPPTPLPRRLPSPAPPTRAESPATPPSGDSPAPPHSAHSPASTVVLRQPAEARPVQIAEITRVLRSGGVLVGSTFLRYTPSTPWIILPFRQVHL</sequence>
<reference evidence="1 2" key="1">
    <citation type="journal article" date="2014" name="Nature">
        <title>The genome of Eucalyptus grandis.</title>
        <authorList>
            <person name="Myburg A.A."/>
            <person name="Grattapaglia D."/>
            <person name="Tuskan G.A."/>
            <person name="Hellsten U."/>
            <person name="Hayes R.D."/>
            <person name="Grimwood J."/>
            <person name="Jenkins J."/>
            <person name="Lindquist E."/>
            <person name="Tice H."/>
            <person name="Bauer D."/>
            <person name="Goodstein D.M."/>
            <person name="Dubchak I."/>
            <person name="Poliakov A."/>
            <person name="Mizrachi E."/>
            <person name="Kullan A.R."/>
            <person name="Hussey S.G."/>
            <person name="Pinard D."/>
            <person name="van der Merwe K."/>
            <person name="Singh P."/>
            <person name="van Jaarsveld I."/>
            <person name="Silva-Junior O.B."/>
            <person name="Togawa R.C."/>
            <person name="Pappas M.R."/>
            <person name="Faria D.A."/>
            <person name="Sansaloni C.P."/>
            <person name="Petroli C.D."/>
            <person name="Yang X."/>
            <person name="Ranjan P."/>
            <person name="Tschaplinski T.J."/>
            <person name="Ye C.Y."/>
            <person name="Li T."/>
            <person name="Sterck L."/>
            <person name="Vanneste K."/>
            <person name="Murat F."/>
            <person name="Soler M."/>
            <person name="Clemente H.S."/>
            <person name="Saidi N."/>
            <person name="Cassan-Wang H."/>
            <person name="Dunand C."/>
            <person name="Hefer C.A."/>
            <person name="Bornberg-Bauer E."/>
            <person name="Kersting A.R."/>
            <person name="Vining K."/>
            <person name="Amarasinghe V."/>
            <person name="Ranik M."/>
            <person name="Naithani S."/>
            <person name="Elser J."/>
            <person name="Boyd A.E."/>
            <person name="Liston A."/>
            <person name="Spatafora J.W."/>
            <person name="Dharmwardhana P."/>
            <person name="Raja R."/>
            <person name="Sullivan C."/>
            <person name="Romanel E."/>
            <person name="Alves-Ferreira M."/>
            <person name="Kulheim C."/>
            <person name="Foley W."/>
            <person name="Carocha V."/>
            <person name="Paiva J."/>
            <person name="Kudrna D."/>
            <person name="Brommonschenkel S.H."/>
            <person name="Pasquali G."/>
            <person name="Byrne M."/>
            <person name="Rigault P."/>
            <person name="Tibbits J."/>
            <person name="Spokevicius A."/>
            <person name="Jones R.C."/>
            <person name="Steane D.A."/>
            <person name="Vaillancourt R.E."/>
            <person name="Potts B.M."/>
            <person name="Joubert F."/>
            <person name="Barry K."/>
            <person name="Pappas G.J."/>
            <person name="Strauss S.H."/>
            <person name="Jaiswal P."/>
            <person name="Grima-Pettenati J."/>
            <person name="Salse J."/>
            <person name="Van de Peer Y."/>
            <person name="Rokhsar D.S."/>
            <person name="Schmutz J."/>
        </authorList>
    </citation>
    <scope>NUCLEOTIDE SEQUENCE [LARGE SCALE GENOMIC DNA]</scope>
    <source>
        <strain evidence="2">cv. BRASUZ1</strain>
        <tissue evidence="1">Leaf extractions</tissue>
    </source>
</reference>
<organism evidence="1 2">
    <name type="scientific">Eucalyptus grandis</name>
    <name type="common">Flooded gum</name>
    <dbReference type="NCBI Taxonomy" id="71139"/>
    <lineage>
        <taxon>Eukaryota</taxon>
        <taxon>Viridiplantae</taxon>
        <taxon>Streptophyta</taxon>
        <taxon>Embryophyta</taxon>
        <taxon>Tracheophyta</taxon>
        <taxon>Spermatophyta</taxon>
        <taxon>Magnoliopsida</taxon>
        <taxon>eudicotyledons</taxon>
        <taxon>Gunneridae</taxon>
        <taxon>Pentapetalae</taxon>
        <taxon>rosids</taxon>
        <taxon>malvids</taxon>
        <taxon>Myrtales</taxon>
        <taxon>Myrtaceae</taxon>
        <taxon>Myrtoideae</taxon>
        <taxon>Eucalypteae</taxon>
        <taxon>Eucalyptus</taxon>
    </lineage>
</organism>
<dbReference type="EMBL" id="CM064439">
    <property type="protein sequence ID" value="KAK3430928.1"/>
    <property type="molecule type" value="Genomic_DNA"/>
</dbReference>
<name>A0ACC3KXP0_EUCGR</name>
<accession>A0ACC3KXP0</accession>
<proteinExistence type="predicted"/>
<gene>
    <name evidence="1" type="ORF">EUGRSUZ_E02617</name>
</gene>
<evidence type="ECO:0000313" key="2">
    <source>
        <dbReference type="Proteomes" id="UP000030711"/>
    </source>
</evidence>